<organism evidence="6 7">
    <name type="scientific">Drosophila pseudoobscura pseudoobscura</name>
    <name type="common">Fruit fly</name>
    <dbReference type="NCBI Taxonomy" id="46245"/>
    <lineage>
        <taxon>Eukaryota</taxon>
        <taxon>Metazoa</taxon>
        <taxon>Ecdysozoa</taxon>
        <taxon>Arthropoda</taxon>
        <taxon>Hexapoda</taxon>
        <taxon>Insecta</taxon>
        <taxon>Pterygota</taxon>
        <taxon>Neoptera</taxon>
        <taxon>Endopterygota</taxon>
        <taxon>Diptera</taxon>
        <taxon>Brachycera</taxon>
        <taxon>Muscomorpha</taxon>
        <taxon>Ephydroidea</taxon>
        <taxon>Drosophilidae</taxon>
        <taxon>Drosophila</taxon>
        <taxon>Sophophora</taxon>
    </lineage>
</organism>
<dbReference type="OMA" id="KATPNPW"/>
<dbReference type="Proteomes" id="UP000001819">
    <property type="component" value="Chromosome 4"/>
</dbReference>
<evidence type="ECO:0000256" key="3">
    <source>
        <dbReference type="ARBA" id="ARBA00022490"/>
    </source>
</evidence>
<feature type="domain" description="TPX2 C-terminal" evidence="5">
    <location>
        <begin position="199"/>
        <end position="255"/>
    </location>
</feature>
<protein>
    <recommendedName>
        <fullName evidence="5">TPX2 C-terminal domain-containing protein</fullName>
    </recommendedName>
</protein>
<accession>A0A6I8VWC3</accession>
<dbReference type="AlphaFoldDB" id="A0A6I8VWC3"/>
<keyword evidence="4" id="KW-0206">Cytoskeleton</keyword>
<keyword evidence="6" id="KW-1185">Reference proteome</keyword>
<sequence>MTISNWYKWIDVDFNSTPRRLSKKPETIPRCDQLDGKIRAILLEQSANMLRFSRKQAGVDSQKRKPKKPKLGKLTPSVYEFQKIYENRRKDLCERWDRATRTENQFHSTPMPNFNRLHKRLEKMRSSLGSGQVLTKPRTPHTLVMSMQAELRRKREIKELKKKTKPKFVPKINRYPLPKLYRQPFIPRIESSTIQVKPFNLRSEERGKRRKQFDQQINRKMTERSQKEAMEWVKREEEEYLKQRLKTVFKATPNPWKRTKAITDAISHQ</sequence>
<evidence type="ECO:0000313" key="7">
    <source>
        <dbReference type="RefSeq" id="XP_033235381.1"/>
    </source>
</evidence>
<dbReference type="GO" id="GO:0005856">
    <property type="term" value="C:cytoskeleton"/>
    <property type="evidence" value="ECO:0007669"/>
    <property type="project" value="UniProtKB-SubCell"/>
</dbReference>
<evidence type="ECO:0000259" key="5">
    <source>
        <dbReference type="Pfam" id="PF06886"/>
    </source>
</evidence>
<evidence type="ECO:0000256" key="2">
    <source>
        <dbReference type="ARBA" id="ARBA00005885"/>
    </source>
</evidence>
<gene>
    <name evidence="7" type="primary">LOC117183927</name>
</gene>
<dbReference type="InParanoid" id="A0A6I8VWC3"/>
<evidence type="ECO:0000313" key="6">
    <source>
        <dbReference type="Proteomes" id="UP000001819"/>
    </source>
</evidence>
<comment type="similarity">
    <text evidence="2">Belongs to the TPX2 family.</text>
</comment>
<comment type="subcellular location">
    <subcellularLocation>
        <location evidence="1">Cytoplasm</location>
        <location evidence="1">Cytoskeleton</location>
    </subcellularLocation>
</comment>
<evidence type="ECO:0000256" key="4">
    <source>
        <dbReference type="ARBA" id="ARBA00023212"/>
    </source>
</evidence>
<dbReference type="KEGG" id="dpo:117183927"/>
<dbReference type="RefSeq" id="XP_033235381.1">
    <property type="nucleotide sequence ID" value="XM_033379490.1"/>
</dbReference>
<evidence type="ECO:0000256" key="1">
    <source>
        <dbReference type="ARBA" id="ARBA00004245"/>
    </source>
</evidence>
<reference evidence="7" key="1">
    <citation type="submission" date="2025-08" db="UniProtKB">
        <authorList>
            <consortium name="RefSeq"/>
        </authorList>
    </citation>
    <scope>IDENTIFICATION</scope>
    <source>
        <strain evidence="7">MV-25-SWS-2005</strain>
        <tissue evidence="7">Whole body</tissue>
    </source>
</reference>
<name>A0A6I8VWC3_DROPS</name>
<dbReference type="Pfam" id="PF06886">
    <property type="entry name" value="TPX2"/>
    <property type="match status" value="1"/>
</dbReference>
<dbReference type="InterPro" id="IPR027329">
    <property type="entry name" value="TPX2_C"/>
</dbReference>
<proteinExistence type="inferred from homology"/>
<keyword evidence="3" id="KW-0963">Cytoplasm</keyword>